<dbReference type="EMBL" id="VPFL01000002">
    <property type="protein sequence ID" value="TXF13423.1"/>
    <property type="molecule type" value="Genomic_DNA"/>
</dbReference>
<evidence type="ECO:0000259" key="1">
    <source>
        <dbReference type="Pfam" id="PF09361"/>
    </source>
</evidence>
<proteinExistence type="predicted"/>
<evidence type="ECO:0000313" key="3">
    <source>
        <dbReference type="Proteomes" id="UP000321201"/>
    </source>
</evidence>
<accession>A0A5C7F1S0</accession>
<keyword evidence="3" id="KW-1185">Reference proteome</keyword>
<dbReference type="Pfam" id="PF09361">
    <property type="entry name" value="Phasin_2"/>
    <property type="match status" value="1"/>
</dbReference>
<dbReference type="InParanoid" id="A0A5C7F1S0"/>
<comment type="caution">
    <text evidence="2">The sequence shown here is derived from an EMBL/GenBank/DDBJ whole genome shotgun (WGS) entry which is preliminary data.</text>
</comment>
<gene>
    <name evidence="2" type="ORF">FR698_02505</name>
</gene>
<sequence>MVNLAEKIVALNRANLETAVQAANIALAGAERLIELNLAATKTAIAEGARAAKAVTEVKDVKDLLAVQTASAEPQLEKAASFVRSVYEAIVQTQTDLAKLVEERIVDVNQELIAAFEQAAKTAPAGLGADAAVAAMKSAVAAATNAYDTLSKAAKQMAELTEVNMTAMASKAAAAKKKAA</sequence>
<dbReference type="InterPro" id="IPR018968">
    <property type="entry name" value="Phasin"/>
</dbReference>
<dbReference type="AlphaFoldDB" id="A0A5C7F1S0"/>
<organism evidence="2 3">
    <name type="scientific">Pelomicrobium methylotrophicum</name>
    <dbReference type="NCBI Taxonomy" id="2602750"/>
    <lineage>
        <taxon>Bacteria</taxon>
        <taxon>Pseudomonadati</taxon>
        <taxon>Pseudomonadota</taxon>
        <taxon>Hydrogenophilia</taxon>
        <taxon>Hydrogenophilia incertae sedis</taxon>
        <taxon>Pelomicrobium</taxon>
    </lineage>
</organism>
<dbReference type="OrthoDB" id="5298576at2"/>
<dbReference type="InterPro" id="IPR010127">
    <property type="entry name" value="Phasin_subfam-1"/>
</dbReference>
<dbReference type="RefSeq" id="WP_147798597.1">
    <property type="nucleotide sequence ID" value="NZ_VPFL01000002.1"/>
</dbReference>
<protein>
    <submittedName>
        <fullName evidence="2">Phasin family protein</fullName>
    </submittedName>
</protein>
<reference evidence="2 3" key="1">
    <citation type="submission" date="2019-08" db="EMBL/GenBank/DDBJ databases">
        <title>Pelomicrobium methylotrophicum gen. nov., sp. nov. a moderately thermophilic, facultatively anaerobic, lithoautotrophic and methylotrophic bacterium isolated from a terrestrial mud volcano.</title>
        <authorList>
            <person name="Slobodkina G.B."/>
            <person name="Merkel A.Y."/>
            <person name="Slobodkin A.I."/>
        </authorList>
    </citation>
    <scope>NUCLEOTIDE SEQUENCE [LARGE SCALE GENOMIC DNA]</scope>
    <source>
        <strain evidence="2 3">SM250</strain>
    </source>
</reference>
<evidence type="ECO:0000313" key="2">
    <source>
        <dbReference type="EMBL" id="TXF13423.1"/>
    </source>
</evidence>
<feature type="domain" description="Phasin" evidence="1">
    <location>
        <begin position="6"/>
        <end position="105"/>
    </location>
</feature>
<name>A0A5C7F1S0_9PROT</name>
<dbReference type="Proteomes" id="UP000321201">
    <property type="component" value="Unassembled WGS sequence"/>
</dbReference>
<dbReference type="NCBIfam" id="TIGR01841">
    <property type="entry name" value="phasin"/>
    <property type="match status" value="1"/>
</dbReference>